<evidence type="ECO:0000256" key="2">
    <source>
        <dbReference type="ARBA" id="ARBA00023242"/>
    </source>
</evidence>
<dbReference type="InterPro" id="IPR055411">
    <property type="entry name" value="LRR_FXL15/At3g58940/PEG3-like"/>
</dbReference>
<dbReference type="PANTHER" id="PTHR31900:SF34">
    <property type="entry name" value="EMB|CAB62440.1-RELATED"/>
    <property type="match status" value="1"/>
</dbReference>
<dbReference type="InterPro" id="IPR032675">
    <property type="entry name" value="LRR_dom_sf"/>
</dbReference>
<name>A0AAV1C2A6_OLDCO</name>
<gene>
    <name evidence="5" type="ORF">OLC1_LOCUS1045</name>
</gene>
<feature type="compositionally biased region" description="Basic and acidic residues" evidence="3">
    <location>
        <begin position="290"/>
        <end position="299"/>
    </location>
</feature>
<dbReference type="SUPFAM" id="SSF81383">
    <property type="entry name" value="F-box domain"/>
    <property type="match status" value="1"/>
</dbReference>
<dbReference type="InterPro" id="IPR036047">
    <property type="entry name" value="F-box-like_dom_sf"/>
</dbReference>
<dbReference type="InterPro" id="IPR050232">
    <property type="entry name" value="FBL13/AtMIF1-like"/>
</dbReference>
<feature type="compositionally biased region" description="Basic and acidic residues" evidence="3">
    <location>
        <begin position="254"/>
        <end position="266"/>
    </location>
</feature>
<dbReference type="Proteomes" id="UP001161247">
    <property type="component" value="Chromosome 1"/>
</dbReference>
<comment type="subcellular location">
    <subcellularLocation>
        <location evidence="1">Nucleus</location>
    </subcellularLocation>
</comment>
<dbReference type="PANTHER" id="PTHR31900">
    <property type="entry name" value="F-BOX/RNI SUPERFAMILY PROTEIN-RELATED"/>
    <property type="match status" value="1"/>
</dbReference>
<dbReference type="GO" id="GO:0006355">
    <property type="term" value="P:regulation of DNA-templated transcription"/>
    <property type="evidence" value="ECO:0007669"/>
    <property type="project" value="InterPro"/>
</dbReference>
<keyword evidence="2" id="KW-0539">Nucleus</keyword>
<dbReference type="Pfam" id="PF24758">
    <property type="entry name" value="LRR_At5g56370"/>
    <property type="match status" value="1"/>
</dbReference>
<reference evidence="5" key="1">
    <citation type="submission" date="2023-03" db="EMBL/GenBank/DDBJ databases">
        <authorList>
            <person name="Julca I."/>
        </authorList>
    </citation>
    <scope>NUCLEOTIDE SEQUENCE</scope>
</reference>
<feature type="region of interest" description="Disordered" evidence="3">
    <location>
        <begin position="290"/>
        <end position="311"/>
    </location>
</feature>
<dbReference type="GO" id="GO:0005634">
    <property type="term" value="C:nucleus"/>
    <property type="evidence" value="ECO:0007669"/>
    <property type="project" value="UniProtKB-SubCell"/>
</dbReference>
<evidence type="ECO:0000259" key="4">
    <source>
        <dbReference type="SMART" id="SM00579"/>
    </source>
</evidence>
<keyword evidence="6" id="KW-1185">Reference proteome</keyword>
<evidence type="ECO:0000256" key="1">
    <source>
        <dbReference type="ARBA" id="ARBA00004123"/>
    </source>
</evidence>
<sequence>MPTMKDAEAFTQLLREKFSDKGFAKYSRFLYDFVNLRIDFQVFLDGVMGLMNGHPALIPEFNKFLPKGYASASKQYVFFSSATKSGDFPHKCNQDDALTTVADDEPFRGKEIQSRNCESGAKKCDFDPQCLPDTHYLYQFQKIGEKKKILWGTNDYKIREEAIYEFLSRVKQRVGDGVYKRFLQLFSGLKVKAHGDIDGRNKDVLELLKDHPELQTDFSVLNTCKNQGFMKRFEFGGLDDLVGEEEEAATSLHKSSDDKRDIHESSKTNPEITEEAKKWRHRFLIKRSYDKGPDNEPIFKKPKKSSPESDIVAGVATESSPGECRMKNDNFVNTELELWTPASRICGQNYVNTDLELSIKMPPLVMFEVAGLLEYLTEVMDLSLRETSAEIQSTSEGEEFKSETLDRISNLPDAILIYMLSFLPTKFAAQTEILSKRWQDLWVEVPTLDFDMHLRANFKGEESTFDALAKTQMESFQNFVNRLLARRGNLSLRRFRLACDGIEPECLLSWMSSIHGLEELDLEICRLGESPLSTFHFTSEPLRVLKLFGHFCLNIPSTLSFPRLETLHLSIADYIDDLSIRKLLSNCPVLENLKIERSEWDNIRNFVISAPSLKRLDLVFQIHEMYLYDSETDEEFECSLFVDAPNVEYLRLLDYMSKSVEVNPMPYVTEANISVSKIAECDDRTREEIRNYGNNVCALFHSIANVKHLTVRSFTLEALSDAFDRRMPIFLNLVHLEVDFETVNGAMLLPSLLEVSPMLETLILPQGITNPAEQDQGFSYEENRRFSYLWIPPKQVPHCLLYTLKVVEIRQVTGEVEEELKLLKYFLQNAMVLERMTILCHEFIISGGPLDNVKERTSAARALVDRFPFRHDLMNYVRGSSVCQLDIHIPEPTILNWA</sequence>
<feature type="region of interest" description="Disordered" evidence="3">
    <location>
        <begin position="249"/>
        <end position="273"/>
    </location>
</feature>
<dbReference type="InterPro" id="IPR006566">
    <property type="entry name" value="FBD"/>
</dbReference>
<dbReference type="CDD" id="cd22160">
    <property type="entry name" value="F-box_AtFBL13-like"/>
    <property type="match status" value="1"/>
</dbReference>
<dbReference type="SMART" id="SM00579">
    <property type="entry name" value="FBD"/>
    <property type="match status" value="1"/>
</dbReference>
<organism evidence="5 6">
    <name type="scientific">Oldenlandia corymbosa var. corymbosa</name>
    <dbReference type="NCBI Taxonomy" id="529605"/>
    <lineage>
        <taxon>Eukaryota</taxon>
        <taxon>Viridiplantae</taxon>
        <taxon>Streptophyta</taxon>
        <taxon>Embryophyta</taxon>
        <taxon>Tracheophyta</taxon>
        <taxon>Spermatophyta</taxon>
        <taxon>Magnoliopsida</taxon>
        <taxon>eudicotyledons</taxon>
        <taxon>Gunneridae</taxon>
        <taxon>Pentapetalae</taxon>
        <taxon>asterids</taxon>
        <taxon>lamiids</taxon>
        <taxon>Gentianales</taxon>
        <taxon>Rubiaceae</taxon>
        <taxon>Rubioideae</taxon>
        <taxon>Spermacoceae</taxon>
        <taxon>Hedyotis-Oldenlandia complex</taxon>
        <taxon>Oldenlandia</taxon>
    </lineage>
</organism>
<evidence type="ECO:0000313" key="5">
    <source>
        <dbReference type="EMBL" id="CAI9088472.1"/>
    </source>
</evidence>
<evidence type="ECO:0000313" key="6">
    <source>
        <dbReference type="Proteomes" id="UP001161247"/>
    </source>
</evidence>
<dbReference type="SUPFAM" id="SSF47762">
    <property type="entry name" value="PAH2 domain"/>
    <property type="match status" value="2"/>
</dbReference>
<dbReference type="InterPro" id="IPR036600">
    <property type="entry name" value="PAH_sf"/>
</dbReference>
<dbReference type="EMBL" id="OX459118">
    <property type="protein sequence ID" value="CAI9088472.1"/>
    <property type="molecule type" value="Genomic_DNA"/>
</dbReference>
<proteinExistence type="predicted"/>
<evidence type="ECO:0000256" key="3">
    <source>
        <dbReference type="SAM" id="MobiDB-lite"/>
    </source>
</evidence>
<accession>A0AAV1C2A6</accession>
<dbReference type="SUPFAM" id="SSF52047">
    <property type="entry name" value="RNI-like"/>
    <property type="match status" value="1"/>
</dbReference>
<dbReference type="Pfam" id="PF08387">
    <property type="entry name" value="FBD"/>
    <property type="match status" value="1"/>
</dbReference>
<dbReference type="AlphaFoldDB" id="A0AAV1C2A6"/>
<feature type="domain" description="FBD" evidence="4">
    <location>
        <begin position="798"/>
        <end position="888"/>
    </location>
</feature>
<dbReference type="InterPro" id="IPR053781">
    <property type="entry name" value="F-box_AtFBL13-like"/>
</dbReference>
<dbReference type="Gene3D" id="3.80.10.10">
    <property type="entry name" value="Ribonuclease Inhibitor"/>
    <property type="match status" value="1"/>
</dbReference>
<protein>
    <submittedName>
        <fullName evidence="5">OLC1v1022806C1</fullName>
    </submittedName>
</protein>